<feature type="domain" description="4Fe-4S ferredoxin-type" evidence="8">
    <location>
        <begin position="244"/>
        <end position="275"/>
    </location>
</feature>
<dbReference type="InterPro" id="IPR011538">
    <property type="entry name" value="Nuo51_FMN-bd"/>
</dbReference>
<keyword evidence="3" id="KW-0479">Metal-binding</keyword>
<dbReference type="GO" id="GO:0009055">
    <property type="term" value="F:electron transfer activity"/>
    <property type="evidence" value="ECO:0007669"/>
    <property type="project" value="InterPro"/>
</dbReference>
<dbReference type="Pfam" id="PF13534">
    <property type="entry name" value="Fer4_17"/>
    <property type="match status" value="1"/>
</dbReference>
<dbReference type="InterPro" id="IPR019554">
    <property type="entry name" value="Soluble_ligand-bd"/>
</dbReference>
<keyword evidence="5" id="KW-0249">Electron transport</keyword>
<dbReference type="GO" id="GO:0046872">
    <property type="term" value="F:metal ion binding"/>
    <property type="evidence" value="ECO:0007669"/>
    <property type="project" value="UniProtKB-KW"/>
</dbReference>
<gene>
    <name evidence="9" type="ORF">SAMN02745975_01639</name>
</gene>
<organism evidence="9 10">
    <name type="scientific">Geosporobacter subterraneus DSM 17957</name>
    <dbReference type="NCBI Taxonomy" id="1121919"/>
    <lineage>
        <taxon>Bacteria</taxon>
        <taxon>Bacillati</taxon>
        <taxon>Bacillota</taxon>
        <taxon>Clostridia</taxon>
        <taxon>Peptostreptococcales</taxon>
        <taxon>Thermotaleaceae</taxon>
        <taxon>Geosporobacter</taxon>
    </lineage>
</organism>
<dbReference type="Pfam" id="PF01512">
    <property type="entry name" value="Complex1_51K"/>
    <property type="match status" value="1"/>
</dbReference>
<dbReference type="PANTHER" id="PTHR43034">
    <property type="entry name" value="ION-TRANSLOCATING OXIDOREDUCTASE COMPLEX SUBUNIT C"/>
    <property type="match status" value="1"/>
</dbReference>
<evidence type="ECO:0000256" key="6">
    <source>
        <dbReference type="ARBA" id="ARBA00023004"/>
    </source>
</evidence>
<keyword evidence="1" id="KW-0813">Transport</keyword>
<evidence type="ECO:0000313" key="10">
    <source>
        <dbReference type="Proteomes" id="UP000184536"/>
    </source>
</evidence>
<sequence>MEKDLIQYIQDAGIVGAGGAGFPTHVKVNAKVEYVIVNGAECEPLLRVDQQLMAEKSFEILSALNIVMKVAGAIKGYVALKKKYREAIFVLEKVKDEFQSIEIFPMGNFYPAGDEQVTVYEVTKRIVPEGGIPLDVGVIVINVETLLNVYNAIRNIPVTEKYLTVTGAVRNPVTIRVPIGISIQEAIDLAGGAVIENYKVIDGGPMMGKVVDDLQKPVTKTTKGLIILPEGHSLLRSKEKDMNTMLRMAKTACMHCSLCTEVCPRNLLGHKLHPDKLIRLASYNSTCEKEASATEAFLCCECALCEYACVMDLQPWKLHILLKNQMNALGIKNPNKRKPQAVHPYRQYKQFPVRKLIAKLDLDHYDVEAPLKEVESLDFKQVKIALKQHIGAKANPIVRVGAFVEKGQLIGTIEEGKLGAKIHASIAGVVEKIDDCYIEIKGVSAIEVR</sequence>
<evidence type="ECO:0000313" key="9">
    <source>
        <dbReference type="EMBL" id="SHJ25643.1"/>
    </source>
</evidence>
<dbReference type="SUPFAM" id="SSF46548">
    <property type="entry name" value="alpha-helical ferredoxin"/>
    <property type="match status" value="1"/>
</dbReference>
<keyword evidence="10" id="KW-1185">Reference proteome</keyword>
<dbReference type="InterPro" id="IPR037225">
    <property type="entry name" value="Nuo51_FMN-bd_sf"/>
</dbReference>
<evidence type="ECO:0000256" key="3">
    <source>
        <dbReference type="ARBA" id="ARBA00022723"/>
    </source>
</evidence>
<reference evidence="10" key="1">
    <citation type="submission" date="2016-11" db="EMBL/GenBank/DDBJ databases">
        <authorList>
            <person name="Varghese N."/>
            <person name="Submissions S."/>
        </authorList>
    </citation>
    <scope>NUCLEOTIDE SEQUENCE [LARGE SCALE GENOMIC DNA]</scope>
    <source>
        <strain evidence="10">DSM 17957</strain>
    </source>
</reference>
<dbReference type="InterPro" id="IPR017900">
    <property type="entry name" value="4Fe4S_Fe_S_CS"/>
</dbReference>
<evidence type="ECO:0000259" key="8">
    <source>
        <dbReference type="PROSITE" id="PS51379"/>
    </source>
</evidence>
<evidence type="ECO:0000256" key="1">
    <source>
        <dbReference type="ARBA" id="ARBA00022448"/>
    </source>
</evidence>
<keyword evidence="4" id="KW-0677">Repeat</keyword>
<dbReference type="PANTHER" id="PTHR43034:SF2">
    <property type="entry name" value="ION-TRANSLOCATING OXIDOREDUCTASE COMPLEX SUBUNIT C"/>
    <property type="match status" value="1"/>
</dbReference>
<evidence type="ECO:0000256" key="7">
    <source>
        <dbReference type="ARBA" id="ARBA00023014"/>
    </source>
</evidence>
<dbReference type="InterPro" id="IPR017054">
    <property type="entry name" value="PduS"/>
</dbReference>
<keyword evidence="7" id="KW-0411">Iron-sulfur</keyword>
<evidence type="ECO:0000256" key="2">
    <source>
        <dbReference type="ARBA" id="ARBA00022485"/>
    </source>
</evidence>
<accession>A0A1M6HTZ1</accession>
<dbReference type="PIRSF" id="PIRSF036408">
    <property type="entry name" value="PduS_prd"/>
    <property type="match status" value="1"/>
</dbReference>
<dbReference type="Pfam" id="PF10531">
    <property type="entry name" value="SLBB"/>
    <property type="match status" value="1"/>
</dbReference>
<dbReference type="RefSeq" id="WP_110940806.1">
    <property type="nucleotide sequence ID" value="NZ_FQZV01000018.1"/>
</dbReference>
<dbReference type="InterPro" id="IPR017896">
    <property type="entry name" value="4Fe4S_Fe-S-bd"/>
</dbReference>
<dbReference type="SUPFAM" id="SSF51230">
    <property type="entry name" value="Single hybrid motif"/>
    <property type="match status" value="1"/>
</dbReference>
<dbReference type="SUPFAM" id="SSF142984">
    <property type="entry name" value="Nqo1 middle domain-like"/>
    <property type="match status" value="1"/>
</dbReference>
<dbReference type="EMBL" id="FQZV01000018">
    <property type="protein sequence ID" value="SHJ25643.1"/>
    <property type="molecule type" value="Genomic_DNA"/>
</dbReference>
<protein>
    <submittedName>
        <fullName evidence="9">Electron transport complex, RnfABCDGE type, C subunit</fullName>
    </submittedName>
</protein>
<evidence type="ECO:0000256" key="5">
    <source>
        <dbReference type="ARBA" id="ARBA00022982"/>
    </source>
</evidence>
<keyword evidence="2" id="KW-0004">4Fe-4S</keyword>
<dbReference type="Proteomes" id="UP000184536">
    <property type="component" value="Unassembled WGS sequence"/>
</dbReference>
<dbReference type="GO" id="GO:0016020">
    <property type="term" value="C:membrane"/>
    <property type="evidence" value="ECO:0007669"/>
    <property type="project" value="InterPro"/>
</dbReference>
<proteinExistence type="predicted"/>
<name>A0A1M6HTZ1_9FIRM</name>
<dbReference type="PROSITE" id="PS00198">
    <property type="entry name" value="4FE4S_FER_1"/>
    <property type="match status" value="1"/>
</dbReference>
<dbReference type="Gene3D" id="1.10.1060.10">
    <property type="entry name" value="Alpha-helical ferredoxin"/>
    <property type="match status" value="1"/>
</dbReference>
<dbReference type="SUPFAM" id="SSF142019">
    <property type="entry name" value="Nqo1 FMN-binding domain-like"/>
    <property type="match status" value="1"/>
</dbReference>
<dbReference type="GO" id="GO:0051539">
    <property type="term" value="F:4 iron, 4 sulfur cluster binding"/>
    <property type="evidence" value="ECO:0007669"/>
    <property type="project" value="UniProtKB-KW"/>
</dbReference>
<dbReference type="Pfam" id="PF13375">
    <property type="entry name" value="RnfC_N"/>
    <property type="match status" value="1"/>
</dbReference>
<dbReference type="AlphaFoldDB" id="A0A1M6HTZ1"/>
<dbReference type="InterPro" id="IPR026902">
    <property type="entry name" value="RnfC_N"/>
</dbReference>
<dbReference type="PROSITE" id="PS51379">
    <property type="entry name" value="4FE4S_FER_2"/>
    <property type="match status" value="1"/>
</dbReference>
<dbReference type="InterPro" id="IPR010208">
    <property type="entry name" value="Ion_transpt_RnfC/RsxC"/>
</dbReference>
<evidence type="ECO:0000256" key="4">
    <source>
        <dbReference type="ARBA" id="ARBA00022737"/>
    </source>
</evidence>
<dbReference type="Gene3D" id="3.40.50.11540">
    <property type="entry name" value="NADH-ubiquinone oxidoreductase 51kDa subunit"/>
    <property type="match status" value="1"/>
</dbReference>
<dbReference type="InterPro" id="IPR011053">
    <property type="entry name" value="Single_hybrid_motif"/>
</dbReference>
<dbReference type="InterPro" id="IPR009051">
    <property type="entry name" value="Helical_ferredxn"/>
</dbReference>
<dbReference type="OrthoDB" id="9767754at2"/>
<keyword evidence="6" id="KW-0408">Iron</keyword>
<dbReference type="STRING" id="1121919.SAMN02745975_01639"/>